<dbReference type="GeneID" id="28978846"/>
<name>A0A0P9GVL7_RHOGW</name>
<evidence type="ECO:0000256" key="1">
    <source>
        <dbReference type="SAM" id="MobiDB-lite"/>
    </source>
</evidence>
<dbReference type="OrthoDB" id="2532739at2759"/>
<dbReference type="SUPFAM" id="SSF52047">
    <property type="entry name" value="RNI-like"/>
    <property type="match status" value="1"/>
</dbReference>
<dbReference type="Gene3D" id="3.80.10.10">
    <property type="entry name" value="Ribonuclease Inhibitor"/>
    <property type="match status" value="1"/>
</dbReference>
<dbReference type="RefSeq" id="XP_018267554.1">
    <property type="nucleotide sequence ID" value="XM_018418399.1"/>
</dbReference>
<proteinExistence type="predicted"/>
<organism evidence="2 3">
    <name type="scientific">Rhodotorula graminis (strain WP1)</name>
    <dbReference type="NCBI Taxonomy" id="578459"/>
    <lineage>
        <taxon>Eukaryota</taxon>
        <taxon>Fungi</taxon>
        <taxon>Dikarya</taxon>
        <taxon>Basidiomycota</taxon>
        <taxon>Pucciniomycotina</taxon>
        <taxon>Microbotryomycetes</taxon>
        <taxon>Sporidiobolales</taxon>
        <taxon>Sporidiobolaceae</taxon>
        <taxon>Rhodotorula</taxon>
    </lineage>
</organism>
<feature type="region of interest" description="Disordered" evidence="1">
    <location>
        <begin position="579"/>
        <end position="622"/>
    </location>
</feature>
<evidence type="ECO:0008006" key="4">
    <source>
        <dbReference type="Google" id="ProtNLM"/>
    </source>
</evidence>
<gene>
    <name evidence="2" type="ORF">RHOBADRAFT_56548</name>
</gene>
<reference evidence="2 3" key="1">
    <citation type="journal article" date="2015" name="Front. Microbiol.">
        <title>Genome sequence of the plant growth promoting endophytic yeast Rhodotorula graminis WP1.</title>
        <authorList>
            <person name="Firrincieli A."/>
            <person name="Otillar R."/>
            <person name="Salamov A."/>
            <person name="Schmutz J."/>
            <person name="Khan Z."/>
            <person name="Redman R.S."/>
            <person name="Fleck N.D."/>
            <person name="Lindquist E."/>
            <person name="Grigoriev I.V."/>
            <person name="Doty S.L."/>
        </authorList>
    </citation>
    <scope>NUCLEOTIDE SEQUENCE [LARGE SCALE GENOMIC DNA]</scope>
    <source>
        <strain evidence="2 3">WP1</strain>
    </source>
</reference>
<dbReference type="EMBL" id="KQ474093">
    <property type="protein sequence ID" value="KPV71505.1"/>
    <property type="molecule type" value="Genomic_DNA"/>
</dbReference>
<dbReference type="InterPro" id="IPR032675">
    <property type="entry name" value="LRR_dom_sf"/>
</dbReference>
<protein>
    <recommendedName>
        <fullName evidence="4">F-box domain-containing protein</fullName>
    </recommendedName>
</protein>
<evidence type="ECO:0000313" key="2">
    <source>
        <dbReference type="EMBL" id="KPV71505.1"/>
    </source>
</evidence>
<accession>A0A0P9GVL7</accession>
<dbReference type="AlphaFoldDB" id="A0A0P9GVL7"/>
<evidence type="ECO:0000313" key="3">
    <source>
        <dbReference type="Proteomes" id="UP000053890"/>
    </source>
</evidence>
<dbReference type="SUPFAM" id="SSF81383">
    <property type="entry name" value="F-box domain"/>
    <property type="match status" value="1"/>
</dbReference>
<dbReference type="OMA" id="DCERDEE"/>
<dbReference type="Proteomes" id="UP000053890">
    <property type="component" value="Unassembled WGS sequence"/>
</dbReference>
<feature type="compositionally biased region" description="Low complexity" evidence="1">
    <location>
        <begin position="611"/>
        <end position="622"/>
    </location>
</feature>
<dbReference type="InterPro" id="IPR036047">
    <property type="entry name" value="F-box-like_dom_sf"/>
</dbReference>
<keyword evidence="3" id="KW-1185">Reference proteome</keyword>
<sequence>MSTITTTTRSATALAPRVPLTALPEGYASLFFAAAAPPPGKNAITRARGVPLETFIAIMHFVRDGSERDLVRATHVCTGWRRAIVECGHLWSDLDQVNVVDTVTVERVRVVAARAKDHLRRLALTFDVEDDPSLCLTIAVVVKQIFREVSRCGARGLEELTVDLRPIFHLLEDLEPAYNVVVLAIQFAEFSAVNLRTLKIFTALDRFPSGAPFLSSLPDLDKMVITSALNDPYGEMRLPDFFSIMPLESAQLTSCALTRLVLRGTSLMDSTFPDFPALREVKLLSVRICNLYGLLVRAPAIQTLWLRSVQTDPANRFLPPAPGGGPKDVPAPLELPALRHLCIAGESPLLWVPPTPTTSHFVVVTPFLETVDLGQQYDCERDEESGMLRVYLSTLHPTPDSLSTLFRNAPHLRKLRMTSHHSPLDILSPALRHAAPDTLTTLLIGGTSFATDALVDRLGLDVLPSLVWLDVFHPDGKEVNRVTVQALARLGERYKSVKVPALGGPNEGKNALTLVTNEPFTAADPSTSDLRAALRNLLLTLSPAQVSHLPSQLALNPPPGALSFPVIAHEINVMPLPPARPPFPLKPNGKSSAAGDPLDDPATAERKRRNAAAAAASAPRPVADQAMVDEAKRALQRWHVRREEEWALASCRRDDSGVELVWGVREYDDEGWACGKAHPGAAEWLKGAEDDD</sequence>